<gene>
    <name evidence="1" type="ORF">K443DRAFT_100224</name>
</gene>
<dbReference type="HOGENOM" id="CLU_144542_1_0_1"/>
<dbReference type="OrthoDB" id="3079168at2759"/>
<organism evidence="1 2">
    <name type="scientific">Laccaria amethystina LaAM-08-1</name>
    <dbReference type="NCBI Taxonomy" id="1095629"/>
    <lineage>
        <taxon>Eukaryota</taxon>
        <taxon>Fungi</taxon>
        <taxon>Dikarya</taxon>
        <taxon>Basidiomycota</taxon>
        <taxon>Agaricomycotina</taxon>
        <taxon>Agaricomycetes</taxon>
        <taxon>Agaricomycetidae</taxon>
        <taxon>Agaricales</taxon>
        <taxon>Agaricineae</taxon>
        <taxon>Hydnangiaceae</taxon>
        <taxon>Laccaria</taxon>
    </lineage>
</organism>
<sequence length="98" mass="11138">VEDVLTYTDWPFIGNTKTFEDIAFLCIATTIIAEHSYFLWKQEPSVSSVPFQLAVQKFSMSVDLKKNKAAIEEASHLKAKDQKHMLVKIALENCLVSF</sequence>
<evidence type="ECO:0000313" key="1">
    <source>
        <dbReference type="EMBL" id="KIK00533.1"/>
    </source>
</evidence>
<dbReference type="Proteomes" id="UP000054477">
    <property type="component" value="Unassembled WGS sequence"/>
</dbReference>
<feature type="non-terminal residue" evidence="1">
    <location>
        <position position="98"/>
    </location>
</feature>
<keyword evidence="2" id="KW-1185">Reference proteome</keyword>
<protein>
    <submittedName>
        <fullName evidence="1">Uncharacterized protein</fullName>
    </submittedName>
</protein>
<proteinExistence type="predicted"/>
<reference evidence="2" key="2">
    <citation type="submission" date="2015-01" db="EMBL/GenBank/DDBJ databases">
        <title>Evolutionary Origins and Diversification of the Mycorrhizal Mutualists.</title>
        <authorList>
            <consortium name="DOE Joint Genome Institute"/>
            <consortium name="Mycorrhizal Genomics Consortium"/>
            <person name="Kohler A."/>
            <person name="Kuo A."/>
            <person name="Nagy L.G."/>
            <person name="Floudas D."/>
            <person name="Copeland A."/>
            <person name="Barry K.W."/>
            <person name="Cichocki N."/>
            <person name="Veneault-Fourrey C."/>
            <person name="LaButti K."/>
            <person name="Lindquist E.A."/>
            <person name="Lipzen A."/>
            <person name="Lundell T."/>
            <person name="Morin E."/>
            <person name="Murat C."/>
            <person name="Riley R."/>
            <person name="Ohm R."/>
            <person name="Sun H."/>
            <person name="Tunlid A."/>
            <person name="Henrissat B."/>
            <person name="Grigoriev I.V."/>
            <person name="Hibbett D.S."/>
            <person name="Martin F."/>
        </authorList>
    </citation>
    <scope>NUCLEOTIDE SEQUENCE [LARGE SCALE GENOMIC DNA]</scope>
    <source>
        <strain evidence="2">LaAM-08-1</strain>
    </source>
</reference>
<accession>A0A0C9XXG8</accession>
<dbReference type="AlphaFoldDB" id="A0A0C9XXG8"/>
<reference evidence="1 2" key="1">
    <citation type="submission" date="2014-04" db="EMBL/GenBank/DDBJ databases">
        <authorList>
            <consortium name="DOE Joint Genome Institute"/>
            <person name="Kuo A."/>
            <person name="Kohler A."/>
            <person name="Nagy L.G."/>
            <person name="Floudas D."/>
            <person name="Copeland A."/>
            <person name="Barry K.W."/>
            <person name="Cichocki N."/>
            <person name="Veneault-Fourrey C."/>
            <person name="LaButti K."/>
            <person name="Lindquist E.A."/>
            <person name="Lipzen A."/>
            <person name="Lundell T."/>
            <person name="Morin E."/>
            <person name="Murat C."/>
            <person name="Sun H."/>
            <person name="Tunlid A."/>
            <person name="Henrissat B."/>
            <person name="Grigoriev I.V."/>
            <person name="Hibbett D.S."/>
            <person name="Martin F."/>
            <person name="Nordberg H.P."/>
            <person name="Cantor M.N."/>
            <person name="Hua S.X."/>
        </authorList>
    </citation>
    <scope>NUCLEOTIDE SEQUENCE [LARGE SCALE GENOMIC DNA]</scope>
    <source>
        <strain evidence="1 2">LaAM-08-1</strain>
    </source>
</reference>
<name>A0A0C9XXG8_9AGAR</name>
<evidence type="ECO:0000313" key="2">
    <source>
        <dbReference type="Proteomes" id="UP000054477"/>
    </source>
</evidence>
<dbReference type="EMBL" id="KN838623">
    <property type="protein sequence ID" value="KIK00533.1"/>
    <property type="molecule type" value="Genomic_DNA"/>
</dbReference>